<evidence type="ECO:0008006" key="4">
    <source>
        <dbReference type="Google" id="ProtNLM"/>
    </source>
</evidence>
<gene>
    <name evidence="2" type="ORF">Vbra_17762</name>
</gene>
<dbReference type="GO" id="GO:0016226">
    <property type="term" value="P:iron-sulfur cluster assembly"/>
    <property type="evidence" value="ECO:0007669"/>
    <property type="project" value="TreeGrafter"/>
</dbReference>
<comment type="similarity">
    <text evidence="1">Belongs to the BolA/IbaG family.</text>
</comment>
<keyword evidence="3" id="KW-1185">Reference proteome</keyword>
<dbReference type="EMBL" id="CDMY01000656">
    <property type="protein sequence ID" value="CEM28666.1"/>
    <property type="molecule type" value="Genomic_DNA"/>
</dbReference>
<dbReference type="InParanoid" id="A0A0G4GGT8"/>
<evidence type="ECO:0000313" key="2">
    <source>
        <dbReference type="EMBL" id="CEM28666.1"/>
    </source>
</evidence>
<dbReference type="AlphaFoldDB" id="A0A0G4GGT8"/>
<dbReference type="STRING" id="1169540.A0A0G4GGT8"/>
<dbReference type="PANTHER" id="PTHR46230">
    <property type="match status" value="1"/>
</dbReference>
<protein>
    <recommendedName>
        <fullName evidence="4">BolA family transcriptional regulator</fullName>
    </recommendedName>
</protein>
<reference evidence="2 3" key="1">
    <citation type="submission" date="2014-11" db="EMBL/GenBank/DDBJ databases">
        <authorList>
            <person name="Zhu J."/>
            <person name="Qi W."/>
            <person name="Song R."/>
        </authorList>
    </citation>
    <scope>NUCLEOTIDE SEQUENCE [LARGE SCALE GENOMIC DNA]</scope>
</reference>
<proteinExistence type="inferred from homology"/>
<organism evidence="2 3">
    <name type="scientific">Vitrella brassicaformis (strain CCMP3155)</name>
    <dbReference type="NCBI Taxonomy" id="1169540"/>
    <lineage>
        <taxon>Eukaryota</taxon>
        <taxon>Sar</taxon>
        <taxon>Alveolata</taxon>
        <taxon>Colpodellida</taxon>
        <taxon>Vitrellaceae</taxon>
        <taxon>Vitrella</taxon>
    </lineage>
</organism>
<dbReference type="InterPro" id="IPR002634">
    <property type="entry name" value="BolA"/>
</dbReference>
<dbReference type="VEuPathDB" id="CryptoDB:Vbra_17762"/>
<dbReference type="SUPFAM" id="SSF82657">
    <property type="entry name" value="BolA-like"/>
    <property type="match status" value="1"/>
</dbReference>
<dbReference type="InterPro" id="IPR036065">
    <property type="entry name" value="BolA-like_sf"/>
</dbReference>
<dbReference type="Pfam" id="PF01722">
    <property type="entry name" value="BolA"/>
    <property type="match status" value="1"/>
</dbReference>
<dbReference type="OMA" id="MTRVEIH"/>
<dbReference type="OrthoDB" id="4983at2759"/>
<name>A0A0G4GGT8_VITBC</name>
<dbReference type="PIRSF" id="PIRSF003113">
    <property type="entry name" value="BolA"/>
    <property type="match status" value="1"/>
</dbReference>
<sequence length="94" mass="10554">MGPVYDAIERKLTEELSPTSLEIVDESAGHADHLGMQEEPHKFAGGETHFRIDVTSEMFEGLSRVKRHQLVYKILDEEIKNAIHAISINAQAPE</sequence>
<dbReference type="PANTHER" id="PTHR46230:SF7">
    <property type="entry name" value="BOLA-LIKE PROTEIN 1"/>
    <property type="match status" value="1"/>
</dbReference>
<evidence type="ECO:0000313" key="3">
    <source>
        <dbReference type="Proteomes" id="UP000041254"/>
    </source>
</evidence>
<evidence type="ECO:0000256" key="1">
    <source>
        <dbReference type="RuleBase" id="RU003860"/>
    </source>
</evidence>
<dbReference type="Gene3D" id="3.30.300.90">
    <property type="entry name" value="BolA-like"/>
    <property type="match status" value="1"/>
</dbReference>
<accession>A0A0G4GGT8</accession>
<dbReference type="Proteomes" id="UP000041254">
    <property type="component" value="Unassembled WGS sequence"/>
</dbReference>